<dbReference type="HOGENOM" id="CLU_045011_19_1_10"/>
<dbReference type="InterPro" id="IPR050155">
    <property type="entry name" value="HAD-like_hydrolase_sf"/>
</dbReference>
<dbReference type="SFLD" id="SFLDG01129">
    <property type="entry name" value="C1.5:_HAD__Beta-PGM__Phosphata"/>
    <property type="match status" value="1"/>
</dbReference>
<keyword evidence="7" id="KW-1185">Reference proteome</keyword>
<dbReference type="STRING" id="1191523.MROS_1277"/>
<dbReference type="FunFam" id="3.40.50.1000:FF:000022">
    <property type="entry name" value="Phosphoglycolate phosphatase"/>
    <property type="match status" value="1"/>
</dbReference>
<dbReference type="PANTHER" id="PTHR43434">
    <property type="entry name" value="PHOSPHOGLYCOLATE PHOSPHATASE"/>
    <property type="match status" value="1"/>
</dbReference>
<evidence type="ECO:0000313" key="7">
    <source>
        <dbReference type="Proteomes" id="UP000009011"/>
    </source>
</evidence>
<dbReference type="InterPro" id="IPR041492">
    <property type="entry name" value="HAD_2"/>
</dbReference>
<dbReference type="InterPro" id="IPR000210">
    <property type="entry name" value="BTB/POZ_dom"/>
</dbReference>
<reference evidence="6 7" key="1">
    <citation type="journal article" date="2013" name="PLoS ONE">
        <title>Genomic analysis of Melioribacter roseus, facultatively anaerobic organotrophic bacterium representing a novel deep lineage within Bacteriodetes/Chlorobi group.</title>
        <authorList>
            <person name="Kadnikov V.V."/>
            <person name="Mardanov A.V."/>
            <person name="Podosokorskaya O.A."/>
            <person name="Gavrilov S.N."/>
            <person name="Kublanov I.V."/>
            <person name="Beletsky A.V."/>
            <person name="Bonch-Osmolovskaya E.A."/>
            <person name="Ravin N.V."/>
        </authorList>
    </citation>
    <scope>NUCLEOTIDE SEQUENCE [LARGE SCALE GENOMIC DNA]</scope>
    <source>
        <strain evidence="7">JCM 17771 / P3M-2</strain>
    </source>
</reference>
<dbReference type="PROSITE" id="PS50097">
    <property type="entry name" value="BTB"/>
    <property type="match status" value="1"/>
</dbReference>
<organism evidence="6 7">
    <name type="scientific">Melioribacter roseus (strain DSM 23840 / JCM 17771 / VKM B-2668 / P3M-2)</name>
    <dbReference type="NCBI Taxonomy" id="1191523"/>
    <lineage>
        <taxon>Bacteria</taxon>
        <taxon>Pseudomonadati</taxon>
        <taxon>Ignavibacteriota</taxon>
        <taxon>Ignavibacteria</taxon>
        <taxon>Ignavibacteriales</taxon>
        <taxon>Melioribacteraceae</taxon>
        <taxon>Melioribacter</taxon>
    </lineage>
</organism>
<dbReference type="SUPFAM" id="SSF56784">
    <property type="entry name" value="HAD-like"/>
    <property type="match status" value="1"/>
</dbReference>
<dbReference type="eggNOG" id="COG0546">
    <property type="taxonomic scope" value="Bacteria"/>
</dbReference>
<feature type="domain" description="BTB" evidence="5">
    <location>
        <begin position="3"/>
        <end position="86"/>
    </location>
</feature>
<dbReference type="SFLD" id="SFLDG01135">
    <property type="entry name" value="C1.5.6:_HAD__Beta-PGM__Phospha"/>
    <property type="match status" value="1"/>
</dbReference>
<comment type="pathway">
    <text evidence="2">Organic acid metabolism; glycolate biosynthesis; glycolate from 2-phosphoglycolate: step 1/1.</text>
</comment>
<gene>
    <name evidence="6" type="ordered locus">MROS_1277</name>
</gene>
<dbReference type="NCBIfam" id="TIGR01549">
    <property type="entry name" value="HAD-SF-IA-v1"/>
    <property type="match status" value="1"/>
</dbReference>
<dbReference type="KEGG" id="mro:MROS_1277"/>
<dbReference type="PRINTS" id="PR00413">
    <property type="entry name" value="HADHALOGNASE"/>
</dbReference>
<evidence type="ECO:0000313" key="6">
    <source>
        <dbReference type="EMBL" id="AFN74514.1"/>
    </source>
</evidence>
<dbReference type="EC" id="3.1.3.18" evidence="4"/>
<dbReference type="InterPro" id="IPR023198">
    <property type="entry name" value="PGP-like_dom2"/>
</dbReference>
<dbReference type="GO" id="GO:0006281">
    <property type="term" value="P:DNA repair"/>
    <property type="evidence" value="ECO:0007669"/>
    <property type="project" value="TreeGrafter"/>
</dbReference>
<sequence>MSMDLRLVVFDLDGTLVSSHKTIYEATIETFNRLGIEHNLTEDEFYSRIGLHFEDIFEEFGINVPDFKEFIELYKSIYFDFIKYSELYEGVKDILTELKRNKIMRALLTTKSQEQAELILKHFDIDPEFDFIMGRRPGFEHKPSPQPLLFICESLNVIPSETLMVGDTELDVLCAKNAGAKSCAVTYGYRTGKDLIRLDPDLIVGSLDELRLSFNGK</sequence>
<evidence type="ECO:0000256" key="3">
    <source>
        <dbReference type="ARBA" id="ARBA00006171"/>
    </source>
</evidence>
<protein>
    <recommendedName>
        <fullName evidence="4">phosphoglycolate phosphatase</fullName>
        <ecNumber evidence="4">3.1.3.18</ecNumber>
    </recommendedName>
</protein>
<dbReference type="GO" id="GO:0008967">
    <property type="term" value="F:phosphoglycolate phosphatase activity"/>
    <property type="evidence" value="ECO:0007669"/>
    <property type="project" value="UniProtKB-EC"/>
</dbReference>
<dbReference type="InterPro" id="IPR006439">
    <property type="entry name" value="HAD-SF_hydro_IA"/>
</dbReference>
<evidence type="ECO:0000256" key="1">
    <source>
        <dbReference type="ARBA" id="ARBA00000830"/>
    </source>
</evidence>
<evidence type="ECO:0000256" key="2">
    <source>
        <dbReference type="ARBA" id="ARBA00004818"/>
    </source>
</evidence>
<dbReference type="GO" id="GO:0005829">
    <property type="term" value="C:cytosol"/>
    <property type="evidence" value="ECO:0007669"/>
    <property type="project" value="TreeGrafter"/>
</dbReference>
<dbReference type="Gene3D" id="3.40.50.1000">
    <property type="entry name" value="HAD superfamily/HAD-like"/>
    <property type="match status" value="1"/>
</dbReference>
<evidence type="ECO:0000256" key="4">
    <source>
        <dbReference type="ARBA" id="ARBA00013078"/>
    </source>
</evidence>
<dbReference type="PROSITE" id="PS01228">
    <property type="entry name" value="COF_1"/>
    <property type="match status" value="1"/>
</dbReference>
<dbReference type="InterPro" id="IPR036412">
    <property type="entry name" value="HAD-like_sf"/>
</dbReference>
<evidence type="ECO:0000259" key="5">
    <source>
        <dbReference type="PROSITE" id="PS50097"/>
    </source>
</evidence>
<dbReference type="PANTHER" id="PTHR43434:SF1">
    <property type="entry name" value="PHOSPHOGLYCOLATE PHOSPHATASE"/>
    <property type="match status" value="1"/>
</dbReference>
<comment type="catalytic activity">
    <reaction evidence="1">
        <text>2-phosphoglycolate + H2O = glycolate + phosphate</text>
        <dbReference type="Rhea" id="RHEA:14369"/>
        <dbReference type="ChEBI" id="CHEBI:15377"/>
        <dbReference type="ChEBI" id="CHEBI:29805"/>
        <dbReference type="ChEBI" id="CHEBI:43474"/>
        <dbReference type="ChEBI" id="CHEBI:58033"/>
        <dbReference type="EC" id="3.1.3.18"/>
    </reaction>
</comment>
<dbReference type="Pfam" id="PF13419">
    <property type="entry name" value="HAD_2"/>
    <property type="match status" value="1"/>
</dbReference>
<dbReference type="Proteomes" id="UP000009011">
    <property type="component" value="Chromosome"/>
</dbReference>
<dbReference type="EMBL" id="CP003557">
    <property type="protein sequence ID" value="AFN74514.1"/>
    <property type="molecule type" value="Genomic_DNA"/>
</dbReference>
<proteinExistence type="inferred from homology"/>
<dbReference type="SFLD" id="SFLDS00003">
    <property type="entry name" value="Haloacid_Dehalogenase"/>
    <property type="match status" value="1"/>
</dbReference>
<comment type="similarity">
    <text evidence="3">Belongs to the HAD-like hydrolase superfamily. CbbY/CbbZ/Gph/YieH family.</text>
</comment>
<dbReference type="Gene3D" id="1.10.150.240">
    <property type="entry name" value="Putative phosphatase, domain 2"/>
    <property type="match status" value="1"/>
</dbReference>
<name>I6ZR28_MELRP</name>
<accession>I6ZR28</accession>
<dbReference type="AlphaFoldDB" id="I6ZR28"/>
<dbReference type="InterPro" id="IPR023214">
    <property type="entry name" value="HAD_sf"/>
</dbReference>